<dbReference type="AlphaFoldDB" id="A0A6J6D496"/>
<organism evidence="1">
    <name type="scientific">freshwater metagenome</name>
    <dbReference type="NCBI Taxonomy" id="449393"/>
    <lineage>
        <taxon>unclassified sequences</taxon>
        <taxon>metagenomes</taxon>
        <taxon>ecological metagenomes</taxon>
    </lineage>
</organism>
<sequence>MWRTQRVKHIGAAIVHLRAEVPLLLRVIHKGPDVVDSKVAFTLQKRVCGKAVAKLVLAAVDAAAIG</sequence>
<reference evidence="1" key="1">
    <citation type="submission" date="2020-05" db="EMBL/GenBank/DDBJ databases">
        <authorList>
            <person name="Chiriac C."/>
            <person name="Salcher M."/>
            <person name="Ghai R."/>
            <person name="Kavagutti S V."/>
        </authorList>
    </citation>
    <scope>NUCLEOTIDE SEQUENCE</scope>
</reference>
<name>A0A6J6D496_9ZZZZ</name>
<proteinExistence type="predicted"/>
<protein>
    <submittedName>
        <fullName evidence="1">Unannotated protein</fullName>
    </submittedName>
</protein>
<gene>
    <name evidence="1" type="ORF">UFOPK1358_02096</name>
</gene>
<evidence type="ECO:0000313" key="1">
    <source>
        <dbReference type="EMBL" id="CAB4558831.1"/>
    </source>
</evidence>
<accession>A0A6J6D496</accession>
<dbReference type="EMBL" id="CAEZSF010000323">
    <property type="protein sequence ID" value="CAB4558831.1"/>
    <property type="molecule type" value="Genomic_DNA"/>
</dbReference>